<comment type="similarity">
    <text evidence="1">Belongs to the thioredoxin family. DsbA subfamily.</text>
</comment>
<dbReference type="AlphaFoldDB" id="A0A6J4M3E6"/>
<evidence type="ECO:0000256" key="3">
    <source>
        <dbReference type="ARBA" id="ARBA00023002"/>
    </source>
</evidence>
<dbReference type="InterPro" id="IPR036249">
    <property type="entry name" value="Thioredoxin-like_sf"/>
</dbReference>
<proteinExistence type="inferred from homology"/>
<gene>
    <name evidence="7" type="ORF">AVDCRST_MAG11-3394</name>
</gene>
<dbReference type="EMBL" id="CADCTU010000738">
    <property type="protein sequence ID" value="CAA9348771.1"/>
    <property type="molecule type" value="Genomic_DNA"/>
</dbReference>
<reference evidence="7" key="1">
    <citation type="submission" date="2020-02" db="EMBL/GenBank/DDBJ databases">
        <authorList>
            <person name="Meier V. D."/>
        </authorList>
    </citation>
    <scope>NUCLEOTIDE SEQUENCE</scope>
    <source>
        <strain evidence="7">AVDCRST_MAG11</strain>
    </source>
</reference>
<evidence type="ECO:0000256" key="4">
    <source>
        <dbReference type="ARBA" id="ARBA00023157"/>
    </source>
</evidence>
<evidence type="ECO:0000259" key="6">
    <source>
        <dbReference type="PROSITE" id="PS51352"/>
    </source>
</evidence>
<feature type="domain" description="Thioredoxin" evidence="6">
    <location>
        <begin position="32"/>
        <end position="226"/>
    </location>
</feature>
<dbReference type="PANTHER" id="PTHR13887">
    <property type="entry name" value="GLUTATHIONE S-TRANSFERASE KAPPA"/>
    <property type="match status" value="1"/>
</dbReference>
<name>A0A6J4M3E6_9BACT</name>
<evidence type="ECO:0000256" key="5">
    <source>
        <dbReference type="ARBA" id="ARBA00023284"/>
    </source>
</evidence>
<evidence type="ECO:0000256" key="1">
    <source>
        <dbReference type="ARBA" id="ARBA00005791"/>
    </source>
</evidence>
<dbReference type="Gene3D" id="3.40.30.10">
    <property type="entry name" value="Glutaredoxin"/>
    <property type="match status" value="1"/>
</dbReference>
<protein>
    <submittedName>
        <fullName evidence="7">Periplasmic thiol:disulfide interchange protein DsbA</fullName>
    </submittedName>
</protein>
<keyword evidence="2" id="KW-0732">Signal</keyword>
<dbReference type="GO" id="GO:0016491">
    <property type="term" value="F:oxidoreductase activity"/>
    <property type="evidence" value="ECO:0007669"/>
    <property type="project" value="UniProtKB-KW"/>
</dbReference>
<dbReference type="InterPro" id="IPR012336">
    <property type="entry name" value="Thioredoxin-like_fold"/>
</dbReference>
<keyword evidence="3" id="KW-0560">Oxidoreductase</keyword>
<dbReference type="PROSITE" id="PS51352">
    <property type="entry name" value="THIOREDOXIN_2"/>
    <property type="match status" value="1"/>
</dbReference>
<dbReference type="Pfam" id="PF13462">
    <property type="entry name" value="Thioredoxin_4"/>
    <property type="match status" value="1"/>
</dbReference>
<organism evidence="7">
    <name type="scientific">uncultured Gemmatimonadaceae bacterium</name>
    <dbReference type="NCBI Taxonomy" id="246130"/>
    <lineage>
        <taxon>Bacteria</taxon>
        <taxon>Pseudomonadati</taxon>
        <taxon>Gemmatimonadota</taxon>
        <taxon>Gemmatimonadia</taxon>
        <taxon>Gemmatimonadales</taxon>
        <taxon>Gemmatimonadaceae</taxon>
        <taxon>environmental samples</taxon>
    </lineage>
</organism>
<dbReference type="SUPFAM" id="SSF52833">
    <property type="entry name" value="Thioredoxin-like"/>
    <property type="match status" value="1"/>
</dbReference>
<dbReference type="InterPro" id="IPR013766">
    <property type="entry name" value="Thioredoxin_domain"/>
</dbReference>
<accession>A0A6J4M3E6</accession>
<dbReference type="PANTHER" id="PTHR13887:SF14">
    <property type="entry name" value="DISULFIDE BOND FORMATION PROTEIN D"/>
    <property type="match status" value="1"/>
</dbReference>
<keyword evidence="5" id="KW-0676">Redox-active center</keyword>
<evidence type="ECO:0000313" key="7">
    <source>
        <dbReference type="EMBL" id="CAA9348771.1"/>
    </source>
</evidence>
<sequence>MTPRRGGQRNSRLFALLGLIALVGIGALGYAATQRNAAPAAATRAVDPALAAQAEGYLLGSPDAPVKILEFADFECPGCAQFATVTEPDVRKRLVETGQASFRFYDYPLDQHQNSYPASHAAACAAEQGKFWEMHDRIFAGQNEWSTYATSSPKKIFQGYAGTIGLDVGKWEQCYDAERYLKKIQANRAEGDRRQIPGTPTLYVNDRQANVAGYDQLKALVDSARADVVVRGGAIAPKADSAAAAPR</sequence>
<evidence type="ECO:0000256" key="2">
    <source>
        <dbReference type="ARBA" id="ARBA00022729"/>
    </source>
</evidence>
<keyword evidence="4" id="KW-1015">Disulfide bond</keyword>